<feature type="compositionally biased region" description="Polar residues" evidence="1">
    <location>
        <begin position="124"/>
        <end position="161"/>
    </location>
</feature>
<feature type="region of interest" description="Disordered" evidence="1">
    <location>
        <begin position="478"/>
        <end position="510"/>
    </location>
</feature>
<feature type="compositionally biased region" description="Polar residues" evidence="1">
    <location>
        <begin position="175"/>
        <end position="189"/>
    </location>
</feature>
<keyword evidence="2" id="KW-1133">Transmembrane helix</keyword>
<dbReference type="SUPFAM" id="SSF56925">
    <property type="entry name" value="OMPA-like"/>
    <property type="match status" value="1"/>
</dbReference>
<dbReference type="Pfam" id="PF13568">
    <property type="entry name" value="OMP_b-brl_2"/>
    <property type="match status" value="1"/>
</dbReference>
<dbReference type="InterPro" id="IPR011250">
    <property type="entry name" value="OMP/PagP_B-barrel"/>
</dbReference>
<reference evidence="5" key="1">
    <citation type="journal article" date="2019" name="Int. J. Syst. Evol. Microbiol.">
        <title>The Global Catalogue of Microorganisms (GCM) 10K type strain sequencing project: providing services to taxonomists for standard genome sequencing and annotation.</title>
        <authorList>
            <consortium name="The Broad Institute Genomics Platform"/>
            <consortium name="The Broad Institute Genome Sequencing Center for Infectious Disease"/>
            <person name="Wu L."/>
            <person name="Ma J."/>
        </authorList>
    </citation>
    <scope>NUCLEOTIDE SEQUENCE [LARGE SCALE GENOMIC DNA]</scope>
    <source>
        <strain evidence="5">CCUG 58938</strain>
    </source>
</reference>
<evidence type="ECO:0000313" key="4">
    <source>
        <dbReference type="EMBL" id="MFD0998376.1"/>
    </source>
</evidence>
<sequence length="877" mass="93736">MRNISDNELDKLFQDAAQRIEPEFDPGDWDKLSKRIDRSDRINLFKRIAIYLSLALLLIFSTWLGINYYRGQSDSKNNAVNNSDAGIEKEIPDYAAAGETRNSTDTNASAEYAGIDAGDDNGTPAGSSSEGATAVSRDSQNGQTSSAGDQASLSAGNNTDTQKAKDIAAADQNRAIASTSATQSAVQNTAERKNTSSKSTSTAENNSTAAGTKDQNGNAIIHKSAERTATDNDQQRIQKQKRAVAGEKKKRDEGSLSASGNSENNGSQKDLALTSESQQKTSAIEKDAKSSLTSVQAEKSSKQAGNTASSNETTTGNNQKNENIASDTQRLSSASITTTSSEKQNAANTKSNALTGTSTGADVMNNSAIQNDGTAAVATNQSNTSDQAKANSNTLSSQLKNKEASASGTSDTLALTDTRAKSKNSAMLNDHNATSGNTTANQTGNANQNIAGADSLSTVTPVLKSNDNISSVAKGVVEKSTDRENVTGVVANDRPVEKSTSKEDSLQGSAPALANVYNENKGISAADSTVANRNRTNEGNRDTRKTATGGIENASTQPASEIDRASASDSLSRNEADSKPKVIDNAAPAKDGNTAKGDEAFAKLTDDNAGREKQTISSSTGTSIDSLSNHPESAIRKAREKSNAVTVNDSTLAKPITKADSLNHAAENKNAAEDKREEEKKSNESNWYVKLLVSPDFSSIGYNKPGKTGFNFGLTVEYSPAKHWGFSTGAIWSKKLYDKNNPGKSYSYGGTSFEADYLDGDCRVLDIPINITYYILPEARLNFYATVGVSSYIMLKEDYVYTVTENNSNYYYYEDYKNENRHWFAMLNISFGLQYRISPRLQLQAEPFLKAPMSGVGQGKIDLVSAGSFFTLKYKLK</sequence>
<feature type="compositionally biased region" description="Basic and acidic residues" evidence="1">
    <location>
        <begin position="223"/>
        <end position="236"/>
    </location>
</feature>
<evidence type="ECO:0000313" key="5">
    <source>
        <dbReference type="Proteomes" id="UP001597112"/>
    </source>
</evidence>
<feature type="compositionally biased region" description="Low complexity" evidence="1">
    <location>
        <begin position="432"/>
        <end position="449"/>
    </location>
</feature>
<gene>
    <name evidence="4" type="ORF">ACFQ21_03620</name>
</gene>
<evidence type="ECO:0000259" key="3">
    <source>
        <dbReference type="Pfam" id="PF13568"/>
    </source>
</evidence>
<feature type="compositionally biased region" description="Polar residues" evidence="1">
    <location>
        <begin position="196"/>
        <end position="218"/>
    </location>
</feature>
<feature type="transmembrane region" description="Helical" evidence="2">
    <location>
        <begin position="48"/>
        <end position="69"/>
    </location>
</feature>
<evidence type="ECO:0000256" key="2">
    <source>
        <dbReference type="SAM" id="Phobius"/>
    </source>
</evidence>
<feature type="compositionally biased region" description="Basic and acidic residues" evidence="1">
    <location>
        <begin position="494"/>
        <end position="505"/>
    </location>
</feature>
<dbReference type="RefSeq" id="WP_377574974.1">
    <property type="nucleotide sequence ID" value="NZ_JBHTKA010000001.1"/>
</dbReference>
<dbReference type="EMBL" id="JBHTKA010000001">
    <property type="protein sequence ID" value="MFD0998376.1"/>
    <property type="molecule type" value="Genomic_DNA"/>
</dbReference>
<dbReference type="Proteomes" id="UP001597112">
    <property type="component" value="Unassembled WGS sequence"/>
</dbReference>
<feature type="domain" description="Outer membrane protein beta-barrel" evidence="3">
    <location>
        <begin position="705"/>
        <end position="842"/>
    </location>
</feature>
<accession>A0ABW3JXW0</accession>
<feature type="compositionally biased region" description="Polar residues" evidence="1">
    <location>
        <begin position="256"/>
        <end position="282"/>
    </location>
</feature>
<organism evidence="4 5">
    <name type="scientific">Ohtaekwangia kribbensis</name>
    <dbReference type="NCBI Taxonomy" id="688913"/>
    <lineage>
        <taxon>Bacteria</taxon>
        <taxon>Pseudomonadati</taxon>
        <taxon>Bacteroidota</taxon>
        <taxon>Cytophagia</taxon>
        <taxon>Cytophagales</taxon>
        <taxon>Fulvivirgaceae</taxon>
        <taxon>Ohtaekwangia</taxon>
    </lineage>
</organism>
<proteinExistence type="predicted"/>
<name>A0ABW3JXW0_9BACT</name>
<comment type="caution">
    <text evidence="4">The sequence shown here is derived from an EMBL/GenBank/DDBJ whole genome shotgun (WGS) entry which is preliminary data.</text>
</comment>
<keyword evidence="2" id="KW-0472">Membrane</keyword>
<evidence type="ECO:0000256" key="1">
    <source>
        <dbReference type="SAM" id="MobiDB-lite"/>
    </source>
</evidence>
<feature type="compositionally biased region" description="Basic and acidic residues" evidence="1">
    <location>
        <begin position="561"/>
        <end position="582"/>
    </location>
</feature>
<feature type="compositionally biased region" description="Polar residues" evidence="1">
    <location>
        <begin position="290"/>
        <end position="366"/>
    </location>
</feature>
<feature type="region of interest" description="Disordered" evidence="1">
    <location>
        <begin position="426"/>
        <end position="449"/>
    </location>
</feature>
<keyword evidence="5" id="KW-1185">Reference proteome</keyword>
<keyword evidence="2" id="KW-0812">Transmembrane</keyword>
<protein>
    <submittedName>
        <fullName evidence="4">Outer membrane beta-barrel protein</fullName>
    </submittedName>
</protein>
<feature type="region of interest" description="Disordered" evidence="1">
    <location>
        <begin position="112"/>
        <end position="366"/>
    </location>
</feature>
<feature type="region of interest" description="Disordered" evidence="1">
    <location>
        <begin position="378"/>
        <end position="414"/>
    </location>
</feature>
<feature type="region of interest" description="Disordered" evidence="1">
    <location>
        <begin position="524"/>
        <end position="652"/>
    </location>
</feature>
<dbReference type="InterPro" id="IPR025665">
    <property type="entry name" value="Beta-barrel_OMP_2"/>
</dbReference>
<feature type="compositionally biased region" description="Basic and acidic residues" evidence="1">
    <location>
        <begin position="596"/>
        <end position="614"/>
    </location>
</feature>
<feature type="compositionally biased region" description="Low complexity" evidence="1">
    <location>
        <begin position="615"/>
        <end position="628"/>
    </location>
</feature>
<feature type="compositionally biased region" description="Basic and acidic residues" evidence="1">
    <location>
        <begin position="633"/>
        <end position="642"/>
    </location>
</feature>
<feature type="compositionally biased region" description="Basic and acidic residues" evidence="1">
    <location>
        <begin position="535"/>
        <end position="545"/>
    </location>
</feature>
<feature type="compositionally biased region" description="Basic and acidic residues" evidence="1">
    <location>
        <begin position="244"/>
        <end position="254"/>
    </location>
</feature>